<evidence type="ECO:0000313" key="1">
    <source>
        <dbReference type="EMBL" id="KAK9674847.1"/>
    </source>
</evidence>
<name>A0ABR2VL74_9FUNG</name>
<comment type="caution">
    <text evidence="1">The sequence shown here is derived from an EMBL/GenBank/DDBJ whole genome shotgun (WGS) entry which is preliminary data.</text>
</comment>
<sequence>MSLVGELIGSSEKTFEIQKLKHATHVLNQPNNGIQLLKEGMWSANEEQVLCIIRKNPQKESMLNWL</sequence>
<keyword evidence="2" id="KW-1185">Reference proteome</keyword>
<accession>A0ABR2VL74</accession>
<proteinExistence type="predicted"/>
<gene>
    <name evidence="1" type="ORF">K7432_016841</name>
</gene>
<reference evidence="1 2" key="1">
    <citation type="submission" date="2023-04" db="EMBL/GenBank/DDBJ databases">
        <title>Genome of Basidiobolus ranarum AG-B5.</title>
        <authorList>
            <person name="Stajich J.E."/>
            <person name="Carter-House D."/>
            <person name="Gryganskyi A."/>
        </authorList>
    </citation>
    <scope>NUCLEOTIDE SEQUENCE [LARGE SCALE GENOMIC DNA]</scope>
    <source>
        <strain evidence="1 2">AG-B5</strain>
    </source>
</reference>
<organism evidence="1 2">
    <name type="scientific">Basidiobolus ranarum</name>
    <dbReference type="NCBI Taxonomy" id="34480"/>
    <lineage>
        <taxon>Eukaryota</taxon>
        <taxon>Fungi</taxon>
        <taxon>Fungi incertae sedis</taxon>
        <taxon>Zoopagomycota</taxon>
        <taxon>Entomophthoromycotina</taxon>
        <taxon>Basidiobolomycetes</taxon>
        <taxon>Basidiobolales</taxon>
        <taxon>Basidiobolaceae</taxon>
        <taxon>Basidiobolus</taxon>
    </lineage>
</organism>
<dbReference type="EMBL" id="JASJQH010009949">
    <property type="protein sequence ID" value="KAK9674847.1"/>
    <property type="molecule type" value="Genomic_DNA"/>
</dbReference>
<evidence type="ECO:0000313" key="2">
    <source>
        <dbReference type="Proteomes" id="UP001479436"/>
    </source>
</evidence>
<protein>
    <submittedName>
        <fullName evidence="1">Uncharacterized protein</fullName>
    </submittedName>
</protein>
<dbReference type="Proteomes" id="UP001479436">
    <property type="component" value="Unassembled WGS sequence"/>
</dbReference>